<evidence type="ECO:0000256" key="8">
    <source>
        <dbReference type="PROSITE-ProRule" id="PRU00076"/>
    </source>
</evidence>
<dbReference type="GO" id="GO:0005509">
    <property type="term" value="F:calcium ion binding"/>
    <property type="evidence" value="ECO:0007669"/>
    <property type="project" value="InterPro"/>
</dbReference>
<dbReference type="PANTHER" id="PTHR24040:SF16">
    <property type="entry name" value="FIBRILLIN-2-LIKE PROTEIN"/>
    <property type="match status" value="1"/>
</dbReference>
<dbReference type="Pfam" id="PF07645">
    <property type="entry name" value="EGF_CA"/>
    <property type="match status" value="1"/>
</dbReference>
<dbReference type="AlphaFoldDB" id="A0A0K6SB92"/>
<dbReference type="PANTHER" id="PTHR24040">
    <property type="entry name" value="LAMININ G-LIKE DOMAIN-CONTAINING PROTEIN"/>
    <property type="match status" value="1"/>
</dbReference>
<evidence type="ECO:0000256" key="6">
    <source>
        <dbReference type="ARBA" id="ARBA00023157"/>
    </source>
</evidence>
<dbReference type="InterPro" id="IPR026823">
    <property type="entry name" value="cEGF"/>
</dbReference>
<accession>A0A0K6SB92</accession>
<dbReference type="VEuPathDB" id="CryptoDB:Cvel_13591"/>
<protein>
    <recommendedName>
        <fullName evidence="10">EGF-like domain-containing protein</fullName>
    </recommendedName>
</protein>
<dbReference type="PROSITE" id="PS01187">
    <property type="entry name" value="EGF_CA"/>
    <property type="match status" value="2"/>
</dbReference>
<evidence type="ECO:0000256" key="1">
    <source>
        <dbReference type="ARBA" id="ARBA00004613"/>
    </source>
</evidence>
<dbReference type="InterPro" id="IPR001881">
    <property type="entry name" value="EGF-like_Ca-bd_dom"/>
</dbReference>
<feature type="region of interest" description="Disordered" evidence="9">
    <location>
        <begin position="157"/>
        <end position="187"/>
    </location>
</feature>
<dbReference type="GO" id="GO:0005576">
    <property type="term" value="C:extracellular region"/>
    <property type="evidence" value="ECO:0007669"/>
    <property type="project" value="UniProtKB-SubCell"/>
</dbReference>
<sequence length="187" mass="19779">MHLTRPSSFSLFVKSLPFADTDECTELPLAHNCNTTAAACVNTVGSFTCVCNAGFFGDGTTDGSGCEQTNECTDSSYPHNCDTNAYCTDNYGSFTCACNNGYADNSAGTDGTSCADINECTESNPGLMDTCHPLASCTNTNGSFYCNCTLGNDDTSPQKDGTNCTSGSFKRGKEGPSREVKRVLQER</sequence>
<dbReference type="SUPFAM" id="SSF57184">
    <property type="entry name" value="Growth factor receptor domain"/>
    <property type="match status" value="1"/>
</dbReference>
<proteinExistence type="predicted"/>
<dbReference type="InterPro" id="IPR018097">
    <property type="entry name" value="EGF_Ca-bd_CS"/>
</dbReference>
<name>A0A0K6SB92_9ALVE</name>
<evidence type="ECO:0000259" key="10">
    <source>
        <dbReference type="PROSITE" id="PS50026"/>
    </source>
</evidence>
<dbReference type="SMART" id="SM00181">
    <property type="entry name" value="EGF"/>
    <property type="match status" value="3"/>
</dbReference>
<dbReference type="Gene3D" id="2.10.25.10">
    <property type="entry name" value="Laminin"/>
    <property type="match status" value="3"/>
</dbReference>
<dbReference type="Pfam" id="PF12662">
    <property type="entry name" value="cEGF"/>
    <property type="match status" value="1"/>
</dbReference>
<dbReference type="PROSITE" id="PS00010">
    <property type="entry name" value="ASX_HYDROXYL"/>
    <property type="match status" value="3"/>
</dbReference>
<dbReference type="CDD" id="cd00054">
    <property type="entry name" value="EGF_CA"/>
    <property type="match status" value="2"/>
</dbReference>
<evidence type="ECO:0000313" key="11">
    <source>
        <dbReference type="EMBL" id="CUC10934.1"/>
    </source>
</evidence>
<keyword evidence="5" id="KW-0677">Repeat</keyword>
<evidence type="ECO:0000256" key="5">
    <source>
        <dbReference type="ARBA" id="ARBA00022737"/>
    </source>
</evidence>
<evidence type="ECO:0000256" key="9">
    <source>
        <dbReference type="SAM" id="MobiDB-lite"/>
    </source>
</evidence>
<comment type="subcellular location">
    <subcellularLocation>
        <location evidence="1">Secreted</location>
    </subcellularLocation>
</comment>
<dbReference type="InterPro" id="IPR009030">
    <property type="entry name" value="Growth_fac_rcpt_cys_sf"/>
</dbReference>
<gene>
    <name evidence="11" type="ORF">Cvel_13591.t2</name>
</gene>
<dbReference type="SMART" id="SM00179">
    <property type="entry name" value="EGF_CA"/>
    <property type="match status" value="3"/>
</dbReference>
<feature type="compositionally biased region" description="Polar residues" evidence="9">
    <location>
        <begin position="157"/>
        <end position="168"/>
    </location>
</feature>
<evidence type="ECO:0000256" key="7">
    <source>
        <dbReference type="ARBA" id="ARBA00023180"/>
    </source>
</evidence>
<comment type="caution">
    <text evidence="8">Lacks conserved residue(s) required for the propagation of feature annotation.</text>
</comment>
<keyword evidence="2" id="KW-0964">Secreted</keyword>
<evidence type="ECO:0000256" key="3">
    <source>
        <dbReference type="ARBA" id="ARBA00022536"/>
    </source>
</evidence>
<keyword evidence="3 8" id="KW-0245">EGF-like domain</keyword>
<dbReference type="InterPro" id="IPR049883">
    <property type="entry name" value="NOTCH1_EGF-like"/>
</dbReference>
<dbReference type="InterPro" id="IPR051145">
    <property type="entry name" value="GAS-SHBG-PROS"/>
</dbReference>
<keyword evidence="7" id="KW-0325">Glycoprotein</keyword>
<feature type="domain" description="EGF-like" evidence="10">
    <location>
        <begin position="20"/>
        <end position="61"/>
    </location>
</feature>
<evidence type="ECO:0000256" key="4">
    <source>
        <dbReference type="ARBA" id="ARBA00022729"/>
    </source>
</evidence>
<reference evidence="11" key="1">
    <citation type="submission" date="2014-11" db="EMBL/GenBank/DDBJ databases">
        <title>Molecular phylogeny of cliff fern family Woodsiaceae with morphological implications.</title>
        <authorList>
            <person name="Shao Y.-Z."/>
            <person name="Wei R."/>
            <person name="Zhang X.-C."/>
        </authorList>
    </citation>
    <scope>NUCLEOTIDE SEQUENCE</scope>
</reference>
<dbReference type="PROSITE" id="PS50026">
    <property type="entry name" value="EGF_3"/>
    <property type="match status" value="2"/>
</dbReference>
<organism evidence="11">
    <name type="scientific">Chromera velia CCMP2878</name>
    <dbReference type="NCBI Taxonomy" id="1169474"/>
    <lineage>
        <taxon>Eukaryota</taxon>
        <taxon>Sar</taxon>
        <taxon>Alveolata</taxon>
        <taxon>Colpodellida</taxon>
        <taxon>Chromeraceae</taxon>
        <taxon>Chromera</taxon>
    </lineage>
</organism>
<feature type="domain" description="EGF-like" evidence="10">
    <location>
        <begin position="116"/>
        <end position="158"/>
    </location>
</feature>
<feature type="compositionally biased region" description="Basic and acidic residues" evidence="9">
    <location>
        <begin position="171"/>
        <end position="187"/>
    </location>
</feature>
<keyword evidence="6" id="KW-1015">Disulfide bond</keyword>
<dbReference type="EMBL" id="CDMZ01005882">
    <property type="protein sequence ID" value="CUC10934.1"/>
    <property type="molecule type" value="Genomic_DNA"/>
</dbReference>
<keyword evidence="4" id="KW-0732">Signal</keyword>
<dbReference type="InterPro" id="IPR000152">
    <property type="entry name" value="EGF-type_Asp/Asn_hydroxyl_site"/>
</dbReference>
<dbReference type="InterPro" id="IPR000742">
    <property type="entry name" value="EGF"/>
</dbReference>
<evidence type="ECO:0000256" key="2">
    <source>
        <dbReference type="ARBA" id="ARBA00022525"/>
    </source>
</evidence>
<dbReference type="FunFam" id="2.10.25.10:FF:000038">
    <property type="entry name" value="Fibrillin 2"/>
    <property type="match status" value="1"/>
</dbReference>